<reference evidence="1" key="1">
    <citation type="submission" date="2024-07" db="EMBL/GenBank/DDBJ databases">
        <title>Metagenome and Metagenome-Assembled Genomes of Archaea from a hot spring from the geothermal field of Los Azufres, Mexico.</title>
        <authorList>
            <person name="Marin-Paredes R."/>
            <person name="Martinez-Romero E."/>
            <person name="Servin-Garciduenas L.E."/>
        </authorList>
    </citation>
    <scope>NUCLEOTIDE SEQUENCE</scope>
</reference>
<proteinExistence type="predicted"/>
<gene>
    <name evidence="1" type="ORF">TU35_008205</name>
</gene>
<accession>A0ACC6V2B7</accession>
<dbReference type="EMBL" id="JZWT02000024">
    <property type="protein sequence ID" value="MFB6491198.1"/>
    <property type="molecule type" value="Genomic_DNA"/>
</dbReference>
<evidence type="ECO:0000313" key="1">
    <source>
        <dbReference type="EMBL" id="MFB6491198.1"/>
    </source>
</evidence>
<name>A0ACC6V2B7_9CREN</name>
<evidence type="ECO:0000313" key="2">
    <source>
        <dbReference type="Proteomes" id="UP000033636"/>
    </source>
</evidence>
<organism evidence="1 2">
    <name type="scientific">Thermoproteus sp. AZ2</name>
    <dbReference type="NCBI Taxonomy" id="1609232"/>
    <lineage>
        <taxon>Archaea</taxon>
        <taxon>Thermoproteota</taxon>
        <taxon>Thermoprotei</taxon>
        <taxon>Thermoproteales</taxon>
        <taxon>Thermoproteaceae</taxon>
        <taxon>Thermoproteus</taxon>
    </lineage>
</organism>
<sequence length="258" mass="27907">MKIAVLVKPALDTSQLRVREGKVVIEETPLKINDIDRNAAEEALKLKGGDKAYAVAAVKWPPLPKRAQEAENLMREVLAMGLDEAYLVVDEALLAGDQWLTAKALAAVVKKVGADLVLTAEASIDNYTGEVPARVAAELGWPAVTYVRELKVEGGKVIAKRDLEDAVEVVEVQPPAVVSVTREINTPRIPTLLAIRAAMKKPVNKLGLADLGIGGGAKAEVLEYRPVSIQRKKVVVKEGTPEEKADKLIQYLRQEGVI</sequence>
<dbReference type="Proteomes" id="UP000033636">
    <property type="component" value="Unassembled WGS sequence"/>
</dbReference>
<comment type="caution">
    <text evidence="1">The sequence shown here is derived from an EMBL/GenBank/DDBJ whole genome shotgun (WGS) entry which is preliminary data.</text>
</comment>
<protein>
    <submittedName>
        <fullName evidence="1">Electron transfer flavoprotein subunit beta/FixA family protein</fullName>
    </submittedName>
</protein>